<keyword evidence="3" id="KW-1185">Reference proteome</keyword>
<dbReference type="EMBL" id="FUYR01000002">
    <property type="protein sequence ID" value="SKB66954.1"/>
    <property type="molecule type" value="Genomic_DNA"/>
</dbReference>
<dbReference type="RefSeq" id="WP_139377453.1">
    <property type="nucleotide sequence ID" value="NZ_FUYR01000002.1"/>
</dbReference>
<dbReference type="Proteomes" id="UP000189981">
    <property type="component" value="Unassembled WGS sequence"/>
</dbReference>
<name>A0A1T5D5G3_9SPHI</name>
<protein>
    <recommendedName>
        <fullName evidence="4">Virus attachment protein p12 family protein</fullName>
    </recommendedName>
</protein>
<dbReference type="Pfam" id="PF12669">
    <property type="entry name" value="FeoB_associated"/>
    <property type="match status" value="1"/>
</dbReference>
<proteinExistence type="predicted"/>
<keyword evidence="1" id="KW-0812">Transmembrane</keyword>
<dbReference type="AlphaFoldDB" id="A0A1T5D5G3"/>
<dbReference type="STRING" id="572036.SAMN05661099_2162"/>
<accession>A0A1T5D5G3</accession>
<evidence type="ECO:0000313" key="3">
    <source>
        <dbReference type="Proteomes" id="UP000189981"/>
    </source>
</evidence>
<dbReference type="OrthoDB" id="771982at2"/>
<feature type="transmembrane region" description="Helical" evidence="1">
    <location>
        <begin position="6"/>
        <end position="24"/>
    </location>
</feature>
<evidence type="ECO:0000313" key="2">
    <source>
        <dbReference type="EMBL" id="SKB66954.1"/>
    </source>
</evidence>
<organism evidence="2 3">
    <name type="scientific">Daejeonella lutea</name>
    <dbReference type="NCBI Taxonomy" id="572036"/>
    <lineage>
        <taxon>Bacteria</taxon>
        <taxon>Pseudomonadati</taxon>
        <taxon>Bacteroidota</taxon>
        <taxon>Sphingobacteriia</taxon>
        <taxon>Sphingobacteriales</taxon>
        <taxon>Sphingobacteriaceae</taxon>
        <taxon>Daejeonella</taxon>
    </lineage>
</organism>
<reference evidence="3" key="1">
    <citation type="submission" date="2017-02" db="EMBL/GenBank/DDBJ databases">
        <authorList>
            <person name="Varghese N."/>
            <person name="Submissions S."/>
        </authorList>
    </citation>
    <scope>NUCLEOTIDE SEQUENCE [LARGE SCALE GENOMIC DNA]</scope>
    <source>
        <strain evidence="3">DSM 22385</strain>
    </source>
</reference>
<evidence type="ECO:0000256" key="1">
    <source>
        <dbReference type="SAM" id="Phobius"/>
    </source>
</evidence>
<keyword evidence="1" id="KW-0472">Membrane</keyword>
<evidence type="ECO:0008006" key="4">
    <source>
        <dbReference type="Google" id="ProtNLM"/>
    </source>
</evidence>
<sequence>MDVQTILVFVLFALAVLWLGRMVYRSLTSKKACASNCGKCAADFSDIKIPESKV</sequence>
<gene>
    <name evidence="2" type="ORF">SAMN05661099_2162</name>
</gene>
<keyword evidence="1" id="KW-1133">Transmembrane helix</keyword>